<dbReference type="AlphaFoldDB" id="A0A937K000"/>
<dbReference type="RefSeq" id="WP_202244952.1">
    <property type="nucleotide sequence ID" value="NZ_JAESIY010000007.1"/>
</dbReference>
<protein>
    <submittedName>
        <fullName evidence="1">Uncharacterized protein</fullName>
    </submittedName>
</protein>
<name>A0A937K000_9BACT</name>
<organism evidence="1 2">
    <name type="scientific">Fulvivirga sediminis</name>
    <dbReference type="NCBI Taxonomy" id="2803949"/>
    <lineage>
        <taxon>Bacteria</taxon>
        <taxon>Pseudomonadati</taxon>
        <taxon>Bacteroidota</taxon>
        <taxon>Cytophagia</taxon>
        <taxon>Cytophagales</taxon>
        <taxon>Fulvivirgaceae</taxon>
        <taxon>Fulvivirga</taxon>
    </lineage>
</organism>
<dbReference type="EMBL" id="JAESIY010000007">
    <property type="protein sequence ID" value="MBL3657159.1"/>
    <property type="molecule type" value="Genomic_DNA"/>
</dbReference>
<keyword evidence="2" id="KW-1185">Reference proteome</keyword>
<accession>A0A937K000</accession>
<comment type="caution">
    <text evidence="1">The sequence shown here is derived from an EMBL/GenBank/DDBJ whole genome shotgun (WGS) entry which is preliminary data.</text>
</comment>
<gene>
    <name evidence="1" type="ORF">JL102_13510</name>
</gene>
<proteinExistence type="predicted"/>
<reference evidence="1" key="1">
    <citation type="submission" date="2021-01" db="EMBL/GenBank/DDBJ databases">
        <title>Fulvivirga kasyanovii gen. nov., sp nov., a novel member of the phylum Bacteroidetes isolated from seawater in a mussel farm.</title>
        <authorList>
            <person name="Zhao L.-H."/>
            <person name="Wang Z.-J."/>
        </authorList>
    </citation>
    <scope>NUCLEOTIDE SEQUENCE</scope>
    <source>
        <strain evidence="1">2943</strain>
    </source>
</reference>
<evidence type="ECO:0000313" key="1">
    <source>
        <dbReference type="EMBL" id="MBL3657159.1"/>
    </source>
</evidence>
<evidence type="ECO:0000313" key="2">
    <source>
        <dbReference type="Proteomes" id="UP000659388"/>
    </source>
</evidence>
<dbReference type="Proteomes" id="UP000659388">
    <property type="component" value="Unassembled WGS sequence"/>
</dbReference>
<sequence length="111" mass="12890">MDEKLNEVLAFIFFLCLVQASYSLLNVIVQIRPHGEFRNRFKSLSGNNAYYAFFIEQRSLLNIIYKQSKLSVGLALQDVKIWGETAQINKSDGLSSIHEAWREFNLIQNFQ</sequence>